<feature type="compositionally biased region" description="Basic and acidic residues" evidence="1">
    <location>
        <begin position="44"/>
        <end position="53"/>
    </location>
</feature>
<feature type="region of interest" description="Disordered" evidence="1">
    <location>
        <begin position="1"/>
        <end position="56"/>
    </location>
</feature>
<feature type="compositionally biased region" description="Low complexity" evidence="1">
    <location>
        <begin position="1"/>
        <end position="39"/>
    </location>
</feature>
<sequence length="200" mass="21722">MTTSATSSPSTTTTTTTMLSLPSPPSSSSSSSSNPTRPSFNSHRTQDRLREGETPYVLFRTETSNLQRGRKSVFKETGLLDDIAITPDVNLNNIVATSAVAINVSDEDDSSASGVSLLQSPMTPPTSLTESDSQANQPLQDMSVQARSTLEESSCSWEQGSNDRHTSYMTSSLKRLECAKHSASVQYYNTQLDRTQIQDI</sequence>
<gene>
    <name evidence="2" type="ORF">M419DRAFT_39912</name>
</gene>
<evidence type="ECO:0000313" key="2">
    <source>
        <dbReference type="EMBL" id="ETR96828.1"/>
    </source>
</evidence>
<dbReference type="OrthoDB" id="10251809at2759"/>
<protein>
    <submittedName>
        <fullName evidence="2">Uncharacterized protein</fullName>
    </submittedName>
</protein>
<dbReference type="AlphaFoldDB" id="A0A024RUS7"/>
<organism evidence="2 3">
    <name type="scientific">Hypocrea jecorina (strain ATCC 56765 / BCRC 32924 / NRRL 11460 / Rut C-30)</name>
    <name type="common">Trichoderma reesei</name>
    <dbReference type="NCBI Taxonomy" id="1344414"/>
    <lineage>
        <taxon>Eukaryota</taxon>
        <taxon>Fungi</taxon>
        <taxon>Dikarya</taxon>
        <taxon>Ascomycota</taxon>
        <taxon>Pezizomycotina</taxon>
        <taxon>Sordariomycetes</taxon>
        <taxon>Hypocreomycetidae</taxon>
        <taxon>Hypocreales</taxon>
        <taxon>Hypocreaceae</taxon>
        <taxon>Trichoderma</taxon>
    </lineage>
</organism>
<evidence type="ECO:0000256" key="1">
    <source>
        <dbReference type="SAM" id="MobiDB-lite"/>
    </source>
</evidence>
<reference evidence="3" key="1">
    <citation type="journal article" date="2013" name="Ind. Biotechnol.">
        <title>Comparative genomics analysis of Trichoderma reesei strains.</title>
        <authorList>
            <person name="Koike H."/>
            <person name="Aerts A."/>
            <person name="LaButti K."/>
            <person name="Grigoriev I.V."/>
            <person name="Baker S.E."/>
        </authorList>
    </citation>
    <scope>NUCLEOTIDE SEQUENCE [LARGE SCALE GENOMIC DNA]</scope>
    <source>
        <strain evidence="3">ATCC 56765 / BCRC 32924 / NRRL 11460 / Rut C-30</strain>
    </source>
</reference>
<feature type="compositionally biased region" description="Polar residues" evidence="1">
    <location>
        <begin position="111"/>
        <end position="160"/>
    </location>
</feature>
<dbReference type="EMBL" id="KI911186">
    <property type="protein sequence ID" value="ETR96828.1"/>
    <property type="molecule type" value="Genomic_DNA"/>
</dbReference>
<evidence type="ECO:0000313" key="3">
    <source>
        <dbReference type="Proteomes" id="UP000024376"/>
    </source>
</evidence>
<dbReference type="HOGENOM" id="CLU_1366412_0_0_1"/>
<proteinExistence type="predicted"/>
<feature type="region of interest" description="Disordered" evidence="1">
    <location>
        <begin position="108"/>
        <end position="164"/>
    </location>
</feature>
<name>A0A024RUS7_HYPJR</name>
<dbReference type="KEGG" id="trr:M419DRAFT_39912"/>
<accession>A0A024RUS7</accession>
<dbReference type="Proteomes" id="UP000024376">
    <property type="component" value="Unassembled WGS sequence"/>
</dbReference>